<feature type="transmembrane region" description="Helical" evidence="14">
    <location>
        <begin position="938"/>
        <end position="959"/>
    </location>
</feature>
<evidence type="ECO:0000256" key="15">
    <source>
        <dbReference type="SAM" id="SignalP"/>
    </source>
</evidence>
<dbReference type="PANTHER" id="PTHR43739:SF2">
    <property type="entry name" value="OLIGOXYLOGLUCAN-REDUCING END-SPECIFIC XYLOGLUCANASE-RELATED"/>
    <property type="match status" value="1"/>
</dbReference>
<evidence type="ECO:0000256" key="2">
    <source>
        <dbReference type="ARBA" id="ARBA00005467"/>
    </source>
</evidence>
<evidence type="ECO:0000256" key="9">
    <source>
        <dbReference type="ARBA" id="ARBA00023277"/>
    </source>
</evidence>
<comment type="subcellular location">
    <subcellularLocation>
        <location evidence="1">Membrane</location>
        <topology evidence="1">Multi-pass membrane protein</topology>
    </subcellularLocation>
</comment>
<dbReference type="SUPFAM" id="SSF110296">
    <property type="entry name" value="Oligoxyloglucan reducing end-specific cellobiohydrolase"/>
    <property type="match status" value="2"/>
</dbReference>
<feature type="signal peptide" evidence="15">
    <location>
        <begin position="1"/>
        <end position="21"/>
    </location>
</feature>
<dbReference type="GO" id="GO:0030245">
    <property type="term" value="P:cellulose catabolic process"/>
    <property type="evidence" value="ECO:0007669"/>
    <property type="project" value="UniProtKB-KW"/>
</dbReference>
<accession>A0A409XFQ3</accession>
<dbReference type="Gene3D" id="2.130.10.10">
    <property type="entry name" value="YVTN repeat-like/Quinoprotein amine dehydrogenase"/>
    <property type="match status" value="2"/>
</dbReference>
<evidence type="ECO:0000256" key="14">
    <source>
        <dbReference type="SAM" id="Phobius"/>
    </source>
</evidence>
<evidence type="ECO:0000256" key="8">
    <source>
        <dbReference type="ARBA" id="ARBA00023136"/>
    </source>
</evidence>
<keyword evidence="11" id="KW-0624">Polysaccharide degradation</keyword>
<keyword evidence="5" id="KW-0378">Hydrolase</keyword>
<feature type="chain" id="PRO_5019471478" evidence="15">
    <location>
        <begin position="22"/>
        <end position="1002"/>
    </location>
</feature>
<dbReference type="GO" id="GO:0010411">
    <property type="term" value="P:xyloglucan metabolic process"/>
    <property type="evidence" value="ECO:0007669"/>
    <property type="project" value="TreeGrafter"/>
</dbReference>
<keyword evidence="7" id="KW-0136">Cellulose degradation</keyword>
<evidence type="ECO:0000256" key="4">
    <source>
        <dbReference type="ARBA" id="ARBA00022729"/>
    </source>
</evidence>
<keyword evidence="3 14" id="KW-0812">Transmembrane</keyword>
<dbReference type="InterPro" id="IPR008564">
    <property type="entry name" value="TVP23-like"/>
</dbReference>
<evidence type="ECO:0000256" key="3">
    <source>
        <dbReference type="ARBA" id="ARBA00022692"/>
    </source>
</evidence>
<organism evidence="16 17">
    <name type="scientific">Psilocybe cyanescens</name>
    <dbReference type="NCBI Taxonomy" id="93625"/>
    <lineage>
        <taxon>Eukaryota</taxon>
        <taxon>Fungi</taxon>
        <taxon>Dikarya</taxon>
        <taxon>Basidiomycota</taxon>
        <taxon>Agaricomycotina</taxon>
        <taxon>Agaricomycetes</taxon>
        <taxon>Agaricomycetidae</taxon>
        <taxon>Agaricales</taxon>
        <taxon>Agaricineae</taxon>
        <taxon>Strophariaceae</taxon>
        <taxon>Psilocybe</taxon>
    </lineage>
</organism>
<evidence type="ECO:0000256" key="1">
    <source>
        <dbReference type="ARBA" id="ARBA00004141"/>
    </source>
</evidence>
<dbReference type="FunFam" id="2.130.10.10:FF:000534">
    <property type="entry name" value="Xyloglucanase Xgh74A"/>
    <property type="match status" value="1"/>
</dbReference>
<dbReference type="InterPro" id="IPR015943">
    <property type="entry name" value="WD40/YVTN_repeat-like_dom_sf"/>
</dbReference>
<evidence type="ECO:0000256" key="7">
    <source>
        <dbReference type="ARBA" id="ARBA00023001"/>
    </source>
</evidence>
<comment type="similarity">
    <text evidence="2">Belongs to the TVP23 family.</text>
</comment>
<evidence type="ECO:0000313" key="16">
    <source>
        <dbReference type="EMBL" id="PPQ89609.1"/>
    </source>
</evidence>
<dbReference type="Proteomes" id="UP000283269">
    <property type="component" value="Unassembled WGS sequence"/>
</dbReference>
<keyword evidence="8 14" id="KW-0472">Membrane</keyword>
<dbReference type="PANTHER" id="PTHR43739">
    <property type="entry name" value="XYLOGLUCANASE (EUROFUNG)"/>
    <property type="match status" value="1"/>
</dbReference>
<keyword evidence="10" id="KW-0326">Glycosidase</keyword>
<evidence type="ECO:0000256" key="13">
    <source>
        <dbReference type="SAM" id="MobiDB-lite"/>
    </source>
</evidence>
<feature type="transmembrane region" description="Helical" evidence="14">
    <location>
        <begin position="914"/>
        <end position="932"/>
    </location>
</feature>
<dbReference type="InterPro" id="IPR052025">
    <property type="entry name" value="Xyloglucanase_GH74"/>
</dbReference>
<feature type="transmembrane region" description="Helical" evidence="14">
    <location>
        <begin position="884"/>
        <end position="907"/>
    </location>
</feature>
<gene>
    <name evidence="16" type="ORF">CVT25_012354</name>
</gene>
<name>A0A409XFQ3_PSICY</name>
<keyword evidence="9" id="KW-0119">Carbohydrate metabolism</keyword>
<reference evidence="16 17" key="1">
    <citation type="journal article" date="2018" name="Evol. Lett.">
        <title>Horizontal gene cluster transfer increased hallucinogenic mushroom diversity.</title>
        <authorList>
            <person name="Reynolds H.T."/>
            <person name="Vijayakumar V."/>
            <person name="Gluck-Thaler E."/>
            <person name="Korotkin H.B."/>
            <person name="Matheny P.B."/>
            <person name="Slot J.C."/>
        </authorList>
    </citation>
    <scope>NUCLEOTIDE SEQUENCE [LARGE SCALE GENOMIC DNA]</scope>
    <source>
        <strain evidence="16 17">2631</strain>
    </source>
</reference>
<dbReference type="Pfam" id="PF05832">
    <property type="entry name" value="DUF846"/>
    <property type="match status" value="1"/>
</dbReference>
<dbReference type="STRING" id="93625.A0A409XFQ3"/>
<evidence type="ECO:0000256" key="11">
    <source>
        <dbReference type="ARBA" id="ARBA00023326"/>
    </source>
</evidence>
<protein>
    <submittedName>
        <fullName evidence="16">Uncharacterized protein</fullName>
    </submittedName>
</protein>
<evidence type="ECO:0000313" key="17">
    <source>
        <dbReference type="Proteomes" id="UP000283269"/>
    </source>
</evidence>
<keyword evidence="17" id="KW-1185">Reference proteome</keyword>
<keyword evidence="6 14" id="KW-1133">Transmembrane helix</keyword>
<keyword evidence="4 15" id="KW-0732">Signal</keyword>
<dbReference type="GO" id="GO:0016020">
    <property type="term" value="C:membrane"/>
    <property type="evidence" value="ECO:0007669"/>
    <property type="project" value="UniProtKB-SubCell"/>
</dbReference>
<feature type="region of interest" description="Disordered" evidence="13">
    <location>
        <begin position="751"/>
        <end position="804"/>
    </location>
</feature>
<comment type="similarity">
    <text evidence="12">Belongs to the glycosyl hydrolase 74 family.</text>
</comment>
<sequence>MAKRQFVAVIIAAALSPLVHAVSSQAYSWKNVKIGGGGGFVPGIVFNPSQKGLAFARTDIGGAYKLNSDDSWTPLLDFADNARWNYWGVDALATDPVQTNRLYLATGMYTNSWDPNNGQILISTDMGATFTPSPLPFKVGGNMPGRGMGERLAIDPNNNSILFFGARSGNGLWKSINFGSTWTKVSSFTSTGTYVADPTDSSGYNSDKIGIAWVTFDKTSGVSGTATPRIFVGVANQGTNNVFVTNDGGSTWSAVTGQNTTFLPHKGVLSPSEKVLYVSYSDGAGPYDGTLGSIYKYNITSSVWTDITPVSGGDLYFGFGGVAVDLQRPGTLMVAALNSWWPDGQIFRSTDSGASWSPLWAWASYPDLNKYYGYSDTLAPWLGPNNLVTALGTLQIGWMMESLAIDPFDSNHWLYGTGATIQGGHDLLKWDTTHNVTIKSLADGIEETSVQGLISPPSGPSLFSAVGDIGGFTHVSLTSAPATGFVNPTWPTTADLDFAGNKPTNIVRIGTGDSSTGKQVALSTDSGATWSQDYGAADNVTNGKVALSADGDTVLWRTGGNGVLVSQFTNAFIAVPSLPSDAVIASDKKNNSVFYGASGASFFLSTDGGKTFTAKGSLGSSTSPAKIVVNLGVTGDVWVSTDKGLFHSTDSGTSFSTIAGVSQAWAIALGAPAKTGGYPAIFAAANVGGVGYFRSDDQGANWVQINDASHGFGSASSNCLTADPRIYGRVYIGTNGRGIFYGDAAGVAPAPTSTSSSTVSSTPATSTTKSTTTKTASSTKTTSTGSTTKSSSTTSSSPTSTSVVSAYGQCGETTMSASQPLLDTIEADEPNVPPVGNISSTQSKNARAPVVLTPTTRTTHQMATTEGDAESGIGAIFRQSAHPLALFFLYFFRIAAITVYILSGLFINNYVLSIALYVFPALWAALLIVSFVKLGFSFIPIIVLALVFNITNVIGFTYADRDAKQRWANTVGGSWSLGLGGIGGQLLTGAVKNGVGRVFGSK</sequence>
<evidence type="ECO:0000256" key="6">
    <source>
        <dbReference type="ARBA" id="ARBA00022989"/>
    </source>
</evidence>
<dbReference type="OrthoDB" id="2151161at2759"/>
<dbReference type="AlphaFoldDB" id="A0A409XFQ3"/>
<dbReference type="GO" id="GO:0016798">
    <property type="term" value="F:hydrolase activity, acting on glycosyl bonds"/>
    <property type="evidence" value="ECO:0007669"/>
    <property type="project" value="UniProtKB-KW"/>
</dbReference>
<comment type="caution">
    <text evidence="16">The sequence shown here is derived from an EMBL/GenBank/DDBJ whole genome shotgun (WGS) entry which is preliminary data.</text>
</comment>
<dbReference type="CDD" id="cd15482">
    <property type="entry name" value="Sialidase_non-viral"/>
    <property type="match status" value="1"/>
</dbReference>
<evidence type="ECO:0000256" key="10">
    <source>
        <dbReference type="ARBA" id="ARBA00023295"/>
    </source>
</evidence>
<proteinExistence type="inferred from homology"/>
<evidence type="ECO:0000256" key="5">
    <source>
        <dbReference type="ARBA" id="ARBA00022801"/>
    </source>
</evidence>
<dbReference type="EMBL" id="NHYD01001858">
    <property type="protein sequence ID" value="PPQ89609.1"/>
    <property type="molecule type" value="Genomic_DNA"/>
</dbReference>
<evidence type="ECO:0000256" key="12">
    <source>
        <dbReference type="ARBA" id="ARBA00037986"/>
    </source>
</evidence>
<dbReference type="InParanoid" id="A0A409XFQ3"/>